<evidence type="ECO:0000313" key="6">
    <source>
        <dbReference type="EMBL" id="MBS4195450.1"/>
    </source>
</evidence>
<dbReference type="InterPro" id="IPR011055">
    <property type="entry name" value="Dup_hybrid_motif"/>
</dbReference>
<evidence type="ECO:0000313" key="7">
    <source>
        <dbReference type="Proteomes" id="UP000681414"/>
    </source>
</evidence>
<dbReference type="Pfam" id="PF24568">
    <property type="entry name" value="CC_PcsB"/>
    <property type="match status" value="1"/>
</dbReference>
<keyword evidence="2" id="KW-0175">Coiled coil</keyword>
<dbReference type="Proteomes" id="UP000681414">
    <property type="component" value="Unassembled WGS sequence"/>
</dbReference>
<dbReference type="Gene3D" id="2.70.70.10">
    <property type="entry name" value="Glucose Permease (Domain IIA)"/>
    <property type="match status" value="1"/>
</dbReference>
<dbReference type="GO" id="GO:0004222">
    <property type="term" value="F:metalloendopeptidase activity"/>
    <property type="evidence" value="ECO:0007669"/>
    <property type="project" value="TreeGrafter"/>
</dbReference>
<sequence>MGKLHFRKTILESVKLLPLYSSSNRESECKREKGELLLKRRSVLSITLAVSLGFGGILTNVEGASAATLKDLQNEQSDVINKRSNINESIEKKDNQISDISDRQSQLEAEIKKLESQIADTDQKITEKQKQIEDTKAEIERLKKEINDLKIRIEKRNDLLLERARNIQQNGGSVKFMDVLLGAESFGDFIDRISVVSTLVNADKQIIEEQKADQAKLEENQKKVEKELASLNGMLKELENLKADLKNQNAKKAQLNKELASQKKHLESEKMSLEEEAELLKAQEVALQKAIKLEKDRIAEAERKAREEAARKAEEERRAREAAKNKNSGTSGQVSNNNSSNNASNNVSKPPVSSGLFSRPAVGYISSGFGGRWGAFHAGVDIAASGAVPIVAAADGVVSRSYNSSSYGNVVFVVHHLNGQTYETVYAHMRSRSVSEGQVVSKGQQLGVMGNTGHSYGQHLHFELHVGLWNMSKSNAVDPRRYISF</sequence>
<gene>
    <name evidence="6" type="ORF">KHA97_10320</name>
</gene>
<protein>
    <submittedName>
        <fullName evidence="6">Peptidoglycan DD-metalloendopeptidase family protein</fullName>
    </submittedName>
</protein>
<comment type="caution">
    <text evidence="6">The sequence shown here is derived from an EMBL/GenBank/DDBJ whole genome shotgun (WGS) entry which is preliminary data.</text>
</comment>
<proteinExistence type="predicted"/>
<evidence type="ECO:0000259" key="4">
    <source>
        <dbReference type="Pfam" id="PF01551"/>
    </source>
</evidence>
<dbReference type="AlphaFoldDB" id="A0A942TCT8"/>
<dbReference type="Pfam" id="PF01551">
    <property type="entry name" value="Peptidase_M23"/>
    <property type="match status" value="1"/>
</dbReference>
<evidence type="ECO:0000256" key="3">
    <source>
        <dbReference type="SAM" id="MobiDB-lite"/>
    </source>
</evidence>
<name>A0A942TCT8_9BACI</name>
<dbReference type="PANTHER" id="PTHR21666">
    <property type="entry name" value="PEPTIDASE-RELATED"/>
    <property type="match status" value="1"/>
</dbReference>
<dbReference type="EMBL" id="JAGYPG010000002">
    <property type="protein sequence ID" value="MBS4195450.1"/>
    <property type="molecule type" value="Genomic_DNA"/>
</dbReference>
<feature type="compositionally biased region" description="Low complexity" evidence="3">
    <location>
        <begin position="327"/>
        <end position="352"/>
    </location>
</feature>
<dbReference type="InterPro" id="IPR057309">
    <property type="entry name" value="PcsB_CC"/>
</dbReference>
<reference evidence="6 7" key="1">
    <citation type="submission" date="2021-05" db="EMBL/GenBank/DDBJ databases">
        <title>Novel Bacillus species.</title>
        <authorList>
            <person name="Liu G."/>
        </authorList>
    </citation>
    <scope>NUCLEOTIDE SEQUENCE [LARGE SCALE GENOMIC DNA]</scope>
    <source>
        <strain evidence="7">FJAT-49780</strain>
    </source>
</reference>
<dbReference type="InterPro" id="IPR050570">
    <property type="entry name" value="Cell_wall_metabolism_enzyme"/>
</dbReference>
<feature type="domain" description="Peptidoglycan hydrolase PcsB coiled-coil" evidence="5">
    <location>
        <begin position="146"/>
        <end position="219"/>
    </location>
</feature>
<dbReference type="PANTHER" id="PTHR21666:SF270">
    <property type="entry name" value="MUREIN HYDROLASE ACTIVATOR ENVC"/>
    <property type="match status" value="1"/>
</dbReference>
<evidence type="ECO:0000256" key="1">
    <source>
        <dbReference type="ARBA" id="ARBA00022729"/>
    </source>
</evidence>
<accession>A0A942TCT8</accession>
<feature type="domain" description="M23ase beta-sheet core" evidence="4">
    <location>
        <begin position="376"/>
        <end position="478"/>
    </location>
</feature>
<feature type="compositionally biased region" description="Basic and acidic residues" evidence="3">
    <location>
        <begin position="309"/>
        <end position="324"/>
    </location>
</feature>
<feature type="coiled-coil region" evidence="2">
    <location>
        <begin position="90"/>
        <end position="170"/>
    </location>
</feature>
<dbReference type="SUPFAM" id="SSF51261">
    <property type="entry name" value="Duplicated hybrid motif"/>
    <property type="match status" value="1"/>
</dbReference>
<organism evidence="6 7">
    <name type="scientific">Lederbergia citri</name>
    <dbReference type="NCBI Taxonomy" id="2833580"/>
    <lineage>
        <taxon>Bacteria</taxon>
        <taxon>Bacillati</taxon>
        <taxon>Bacillota</taxon>
        <taxon>Bacilli</taxon>
        <taxon>Bacillales</taxon>
        <taxon>Bacillaceae</taxon>
        <taxon>Lederbergia</taxon>
    </lineage>
</organism>
<dbReference type="CDD" id="cd12797">
    <property type="entry name" value="M23_peptidase"/>
    <property type="match status" value="1"/>
</dbReference>
<dbReference type="InterPro" id="IPR016047">
    <property type="entry name" value="M23ase_b-sheet_dom"/>
</dbReference>
<evidence type="ECO:0000259" key="5">
    <source>
        <dbReference type="Pfam" id="PF24568"/>
    </source>
</evidence>
<keyword evidence="1" id="KW-0732">Signal</keyword>
<keyword evidence="7" id="KW-1185">Reference proteome</keyword>
<dbReference type="Gene3D" id="6.10.250.3150">
    <property type="match status" value="1"/>
</dbReference>
<feature type="region of interest" description="Disordered" evidence="3">
    <location>
        <begin position="309"/>
        <end position="352"/>
    </location>
</feature>
<evidence type="ECO:0000256" key="2">
    <source>
        <dbReference type="SAM" id="Coils"/>
    </source>
</evidence>